<comment type="caution">
    <text evidence="1">The sequence shown here is derived from an EMBL/GenBank/DDBJ whole genome shotgun (WGS) entry which is preliminary data.</text>
</comment>
<gene>
    <name evidence="1" type="ORF">CVA01_20270</name>
</gene>
<proteinExistence type="predicted"/>
<dbReference type="Proteomes" id="UP000319986">
    <property type="component" value="Unassembled WGS sequence"/>
</dbReference>
<dbReference type="AlphaFoldDB" id="A0A4Y4C6F1"/>
<sequence>MEYGVLPDRVPAPDLFFDAAVVLARPVRVLVVGLMVVDLPSRCGSLPDLSRGLPP</sequence>
<accession>A0A4Y4C6F1</accession>
<reference evidence="1 2" key="1">
    <citation type="submission" date="2019-06" db="EMBL/GenBank/DDBJ databases">
        <title>Whole genome shotgun sequence of Corynebacterium variabile NBRC 15286.</title>
        <authorList>
            <person name="Hosoyama A."/>
            <person name="Uohara A."/>
            <person name="Ohji S."/>
            <person name="Ichikawa N."/>
        </authorList>
    </citation>
    <scope>NUCLEOTIDE SEQUENCE [LARGE SCALE GENOMIC DNA]</scope>
    <source>
        <strain evidence="1 2">NBRC 15286</strain>
    </source>
</reference>
<dbReference type="EMBL" id="BJNT01000015">
    <property type="protein sequence ID" value="GEC86713.1"/>
    <property type="molecule type" value="Genomic_DNA"/>
</dbReference>
<evidence type="ECO:0000313" key="2">
    <source>
        <dbReference type="Proteomes" id="UP000319986"/>
    </source>
</evidence>
<protein>
    <submittedName>
        <fullName evidence="1">Uncharacterized protein</fullName>
    </submittedName>
</protein>
<evidence type="ECO:0000313" key="1">
    <source>
        <dbReference type="EMBL" id="GEC86713.1"/>
    </source>
</evidence>
<name>A0A4Y4C6F1_9CORY</name>
<organism evidence="1 2">
    <name type="scientific">Corynebacterium variabile</name>
    <dbReference type="NCBI Taxonomy" id="1727"/>
    <lineage>
        <taxon>Bacteria</taxon>
        <taxon>Bacillati</taxon>
        <taxon>Actinomycetota</taxon>
        <taxon>Actinomycetes</taxon>
        <taxon>Mycobacteriales</taxon>
        <taxon>Corynebacteriaceae</taxon>
        <taxon>Corynebacterium</taxon>
    </lineage>
</organism>